<evidence type="ECO:0000259" key="8">
    <source>
        <dbReference type="Pfam" id="PF04182"/>
    </source>
</evidence>
<comment type="subcellular location">
    <subcellularLocation>
        <location evidence="1">Nucleus</location>
    </subcellularLocation>
</comment>
<dbReference type="PANTHER" id="PTHR15180:SF1">
    <property type="entry name" value="GENERAL TRANSCRIPTION FACTOR 3C POLYPEPTIDE 1"/>
    <property type="match status" value="1"/>
</dbReference>
<feature type="compositionally biased region" description="Basic residues" evidence="6">
    <location>
        <begin position="629"/>
        <end position="647"/>
    </location>
</feature>
<evidence type="ECO:0000259" key="9">
    <source>
        <dbReference type="Pfam" id="PF20222"/>
    </source>
</evidence>
<dbReference type="InterPro" id="IPR007309">
    <property type="entry name" value="TFIIIC_Bblock-bd"/>
</dbReference>
<reference evidence="10 11" key="1">
    <citation type="journal article" date="2016" name="Genome Biol. Evol.">
        <title>Divergent and convergent evolution of fungal pathogenicity.</title>
        <authorList>
            <person name="Shang Y."/>
            <person name="Xiao G."/>
            <person name="Zheng P."/>
            <person name="Cen K."/>
            <person name="Zhan S."/>
            <person name="Wang C."/>
        </authorList>
    </citation>
    <scope>NUCLEOTIDE SEQUENCE [LARGE SCALE GENOMIC DNA]</scope>
    <source>
        <strain evidence="10 11">RCEF 4871</strain>
    </source>
</reference>
<dbReference type="Proteomes" id="UP000243498">
    <property type="component" value="Unassembled WGS sequence"/>
</dbReference>
<evidence type="ECO:0000256" key="5">
    <source>
        <dbReference type="ARBA" id="ARBA00023242"/>
    </source>
</evidence>
<dbReference type="GO" id="GO:0005634">
    <property type="term" value="C:nucleus"/>
    <property type="evidence" value="ECO:0007669"/>
    <property type="project" value="UniProtKB-SubCell"/>
</dbReference>
<dbReference type="Pfam" id="PF20222">
    <property type="entry name" value="DUF6581"/>
    <property type="match status" value="1"/>
</dbReference>
<feature type="compositionally biased region" description="Polar residues" evidence="6">
    <location>
        <begin position="650"/>
        <end position="660"/>
    </location>
</feature>
<organism evidence="10 11">
    <name type="scientific">Metarhizium rileyi (strain RCEF 4871)</name>
    <name type="common">Nomuraea rileyi</name>
    <dbReference type="NCBI Taxonomy" id="1649241"/>
    <lineage>
        <taxon>Eukaryota</taxon>
        <taxon>Fungi</taxon>
        <taxon>Dikarya</taxon>
        <taxon>Ascomycota</taxon>
        <taxon>Pezizomycotina</taxon>
        <taxon>Sordariomycetes</taxon>
        <taxon>Hypocreomycetidae</taxon>
        <taxon>Hypocreales</taxon>
        <taxon>Clavicipitaceae</taxon>
        <taxon>Metarhizium</taxon>
    </lineage>
</organism>
<evidence type="ECO:0000256" key="4">
    <source>
        <dbReference type="ARBA" id="ARBA00023163"/>
    </source>
</evidence>
<keyword evidence="5" id="KW-0539">Nucleus</keyword>
<name>A0A167KR83_METRR</name>
<feature type="region of interest" description="Disordered" evidence="6">
    <location>
        <begin position="1017"/>
        <end position="1039"/>
    </location>
</feature>
<feature type="compositionally biased region" description="Polar residues" evidence="6">
    <location>
        <begin position="685"/>
        <end position="700"/>
    </location>
</feature>
<evidence type="ECO:0000256" key="3">
    <source>
        <dbReference type="ARBA" id="ARBA00023125"/>
    </source>
</evidence>
<keyword evidence="2" id="KW-0597">Phosphoprotein</keyword>
<dbReference type="STRING" id="1081105.A0A167KR83"/>
<keyword evidence="11" id="KW-1185">Reference proteome</keyword>
<evidence type="ECO:0000313" key="11">
    <source>
        <dbReference type="Proteomes" id="UP000243498"/>
    </source>
</evidence>
<evidence type="ECO:0000313" key="10">
    <source>
        <dbReference type="EMBL" id="OAA52081.1"/>
    </source>
</evidence>
<evidence type="ECO:0000256" key="2">
    <source>
        <dbReference type="ARBA" id="ARBA00022553"/>
    </source>
</evidence>
<dbReference type="InterPro" id="IPR044210">
    <property type="entry name" value="Tfc3-like"/>
</dbReference>
<dbReference type="EMBL" id="AZHC01000001">
    <property type="protein sequence ID" value="OAA52081.1"/>
    <property type="molecule type" value="Genomic_DNA"/>
</dbReference>
<feature type="compositionally biased region" description="Basic and acidic residues" evidence="6">
    <location>
        <begin position="745"/>
        <end position="754"/>
    </location>
</feature>
<protein>
    <submittedName>
        <fullName evidence="10">B-block binding subunit of TFIIIC</fullName>
    </submittedName>
</protein>
<dbReference type="InterPro" id="IPR046488">
    <property type="entry name" value="Sfc3/Tfc3_C"/>
</dbReference>
<feature type="compositionally biased region" description="Basic and acidic residues" evidence="6">
    <location>
        <begin position="719"/>
        <end position="737"/>
    </location>
</feature>
<keyword evidence="4" id="KW-0804">Transcription</keyword>
<feature type="region of interest" description="Disordered" evidence="6">
    <location>
        <begin position="96"/>
        <end position="115"/>
    </location>
</feature>
<feature type="region of interest" description="Disordered" evidence="6">
    <location>
        <begin position="1069"/>
        <end position="1119"/>
    </location>
</feature>
<feature type="region of interest" description="Disordered" evidence="6">
    <location>
        <begin position="685"/>
        <end position="704"/>
    </location>
</feature>
<feature type="compositionally biased region" description="Polar residues" evidence="6">
    <location>
        <begin position="761"/>
        <end position="771"/>
    </location>
</feature>
<accession>A0A167KR83</accession>
<dbReference type="OMA" id="CWQLSQP"/>
<evidence type="ECO:0000256" key="7">
    <source>
        <dbReference type="SAM" id="SignalP"/>
    </source>
</evidence>
<gene>
    <name evidence="10" type="ORF">NOR_00674</name>
</gene>
<feature type="compositionally biased region" description="Polar residues" evidence="6">
    <location>
        <begin position="105"/>
        <end position="115"/>
    </location>
</feature>
<dbReference type="GO" id="GO:0000127">
    <property type="term" value="C:transcription factor TFIIIC complex"/>
    <property type="evidence" value="ECO:0007669"/>
    <property type="project" value="InterPro"/>
</dbReference>
<dbReference type="GO" id="GO:0006384">
    <property type="term" value="P:transcription initiation at RNA polymerase III promoter"/>
    <property type="evidence" value="ECO:0007669"/>
    <property type="project" value="InterPro"/>
</dbReference>
<keyword evidence="7" id="KW-0732">Signal</keyword>
<dbReference type="Pfam" id="PF04182">
    <property type="entry name" value="B-block_TFIIIC"/>
    <property type="match status" value="1"/>
</dbReference>
<comment type="caution">
    <text evidence="10">The sequence shown here is derived from an EMBL/GenBank/DDBJ whole genome shotgun (WGS) entry which is preliminary data.</text>
</comment>
<feature type="domain" description="Transcription factor tau subunit sfc3/Tfc3 C-terminal" evidence="9">
    <location>
        <begin position="1398"/>
        <end position="1805"/>
    </location>
</feature>
<dbReference type="PANTHER" id="PTHR15180">
    <property type="entry name" value="GENERAL TRANSCRIPTION FACTOR 3C POLYPEPTIDE 1"/>
    <property type="match status" value="1"/>
</dbReference>
<proteinExistence type="predicted"/>
<feature type="region of interest" description="Disordered" evidence="6">
    <location>
        <begin position="713"/>
        <end position="776"/>
    </location>
</feature>
<feature type="region of interest" description="Disordered" evidence="6">
    <location>
        <begin position="609"/>
        <end position="661"/>
    </location>
</feature>
<keyword evidence="3" id="KW-0238">DNA-binding</keyword>
<dbReference type="GO" id="GO:0003677">
    <property type="term" value="F:DNA binding"/>
    <property type="evidence" value="ECO:0007669"/>
    <property type="project" value="UniProtKB-KW"/>
</dbReference>
<dbReference type="GO" id="GO:0042791">
    <property type="term" value="P:5S class rRNA transcription by RNA polymerase III"/>
    <property type="evidence" value="ECO:0007669"/>
    <property type="project" value="TreeGrafter"/>
</dbReference>
<evidence type="ECO:0000256" key="6">
    <source>
        <dbReference type="SAM" id="MobiDB-lite"/>
    </source>
</evidence>
<sequence>MALELEGLISHLLILISCAGEGGCSINEIVNEIRGSAGISGPRNRGSREPLSRHAIATIWGWLVMRCDVSVGLDRKYNNIPLHELLNLTRNVSGGGIDPGGTPGRSQGSTYQDTTWSNASSLDACSTERIYVSEETMWETVTGHSVNYKRVPRSEWLLLLGIASTKNQGILQGDLGRLVDQDKRSVPKRTDALVKKGYIVKRTTLVKGTKTSKLWLKLFAPPLPKETDDHAVEREAEMNLSHHILAANLDPVPWHMRWTGDSMDFHALATTIMATTKEWQVIRLQDLKAKLGVLGMRWQMKIVSKICRFLNSCGAIQYVAAKLDSRLFKDCIRFNKDLSTKDWSAFLATGKRADKPVKTALLGMTSRTGPDGHADVPRVNGSRLGKTPPWSIDDPLPQKIIKAVTSFRANGLTNPEIYALTLGPTFNRYISSMTTSMATSNVQPLRLQHIRLRSEHLRVGKVASYRYYIPQLFLARELESATNARRKHPESSTCIYWFEPLSSKPKFSAKASTISNICGLVKTQGPFFGDSNRRGRFINNVQEDTTVQSESTIAGDGQTSLKPEDGRSCITLQVSSKALQAAMGWGSACQTDQMSTSLVANNWSLTDQAETSMQDGPEPNSVGATSSHSGRRGRGRSRGSARGKGRGRPSQVTSIESPSSRPWICETCGGSWKNDIGLKYHLEKSQTPCNPQYTPGSQGLSRRGRKSAFFASKTGEALDENHTHTSSESPSSRRDSAGLEEDLGGQERVHHAQTDEDYPIATSQTQLPTTSRHMRPFPDQTTVKSWKQSPAASNQSIKFSAPKTDQGLLFQPAASRPRQISILQNPKRHTKTPVEANLPIVTKDELKIIDPLLTTLKGVAPQAKENPATVVHETGDAALSSRHSGSPVFDHGPVTYTKPKTKRRNFKNDRADVRRLIQQMISDRNGVLLGGKLLWQHLLETWISERPEEATPNRDECQSAVNRLLKDGSIMEHWHMFRDSTGSFSKCQLLTLPGVDAFSPESLRLLETVRLGQAIQSSDMHSQVDDDTHSSHSKSGGRGRRLLAREVATLHAPVYAAQVAAKRDLASEIRERGKRQRPPDVGNDTPATRFSVAKRRKQINSAPASREAGSPSGFHDLALPQPETASAFRVRFLQPNAFLEQDAPNTSSPASVRLEGRQIVAREKTTEGKSPNMDSQTIEPFGPLTTLTCQNGAWAYLDAQYFERVGGSFSMKGWMPNANWFQWASFIQAVDQRRVFLGGSPYSANDSIRYQEFMRRVQACFELEMSWEMFSENLGLRSAGPHNIWVDFQGEPSKLAAATRCELSWPGGGQLTQSSYRNVSFAAVDTFSSSSDEDFEIPGSPADVKCTPIRSLNTEKPESLALKTKRAALVTRALTPLVTSQHVIVGKDENEPDDYPLDAMDELMAAFIAVRTLMGGADKAIDWGLLMNIFPNAKLMHLRRFWDRARKEKAAYIANFTRAFQERFIAAIKQNEIPMIDFEKPKDYDWTKLIQWTLRLPCQEGIQVPSSRELFNIRFGLESTKTSGEDWRERFFHTQASIFSRFEAVTAVPGVFIIDRDQKTWKSTTRFKEMTIARSWIKSLCSMGEGKYSVEEIRDKFFTLNPGNKQKTSALFKEAIECLTRSRVICKSKKPPLGGRPYRLNEGYVTALSKMAQSKKYDDAAAFKTKMDAFFRKQERMRISYTLSDGAMMALTNLAASGRIKLESTDLPNIPLGFEPGNYESRKYPKSYYHFGLEAMPTESYLYNEQIHSLQVACEKGPPVGDTSGELPQWVDFFGEPNQQRWSEILGAFCFSLATRGSMDTDGICSALSPVLDEFEARLIEHWGKETGVLSDFSDRVGLVVGEWWWLTVPWLRRM</sequence>
<feature type="signal peptide" evidence="7">
    <location>
        <begin position="1"/>
        <end position="19"/>
    </location>
</feature>
<evidence type="ECO:0000256" key="1">
    <source>
        <dbReference type="ARBA" id="ARBA00004123"/>
    </source>
</evidence>
<feature type="chain" id="PRO_5007889481" evidence="7">
    <location>
        <begin position="20"/>
        <end position="1855"/>
    </location>
</feature>
<feature type="domain" description="B-block binding subunit of TFIIIC" evidence="8">
    <location>
        <begin position="154"/>
        <end position="220"/>
    </location>
</feature>
<dbReference type="OrthoDB" id="5403573at2759"/>